<accession>D8PTU6</accession>
<dbReference type="Proteomes" id="UP000007431">
    <property type="component" value="Unassembled WGS sequence"/>
</dbReference>
<evidence type="ECO:0000313" key="1">
    <source>
        <dbReference type="EMBL" id="EFJ00644.1"/>
    </source>
</evidence>
<organism evidence="2">
    <name type="scientific">Schizophyllum commune (strain H4-8 / FGSC 9210)</name>
    <name type="common">Split gill fungus</name>
    <dbReference type="NCBI Taxonomy" id="578458"/>
    <lineage>
        <taxon>Eukaryota</taxon>
        <taxon>Fungi</taxon>
        <taxon>Dikarya</taxon>
        <taxon>Basidiomycota</taxon>
        <taxon>Agaricomycotina</taxon>
        <taxon>Agaricomycetes</taxon>
        <taxon>Agaricomycetidae</taxon>
        <taxon>Agaricales</taxon>
        <taxon>Schizophyllaceae</taxon>
        <taxon>Schizophyllum</taxon>
    </lineage>
</organism>
<dbReference type="HOGENOM" id="CLU_2442114_0_0_1"/>
<dbReference type="VEuPathDB" id="FungiDB:SCHCODRAFT_010302"/>
<sequence>MTAGHGMKDRLSQLAHEAHEEIEELKDGDEIMKELRYPANPLHYYKMSLHRAFVCLVGWGRDDAAGANELEIAAFIPKRRSCPWLHAAMS</sequence>
<dbReference type="RefSeq" id="XP_003035546.1">
    <property type="nucleotide sequence ID" value="XM_003035500.1"/>
</dbReference>
<dbReference type="EMBL" id="GL377303">
    <property type="protein sequence ID" value="EFJ00644.1"/>
    <property type="molecule type" value="Genomic_DNA"/>
</dbReference>
<name>D8PTU6_SCHCM</name>
<reference evidence="1 2" key="1">
    <citation type="journal article" date="2010" name="Nat. Biotechnol.">
        <title>Genome sequence of the model mushroom Schizophyllum commune.</title>
        <authorList>
            <person name="Ohm R.A."/>
            <person name="de Jong J.F."/>
            <person name="Lugones L.G."/>
            <person name="Aerts A."/>
            <person name="Kothe E."/>
            <person name="Stajich J.E."/>
            <person name="de Vries R.P."/>
            <person name="Record E."/>
            <person name="Levasseur A."/>
            <person name="Baker S.E."/>
            <person name="Bartholomew K.A."/>
            <person name="Coutinho P.M."/>
            <person name="Erdmann S."/>
            <person name="Fowler T.J."/>
            <person name="Gathman A.C."/>
            <person name="Lombard V."/>
            <person name="Henrissat B."/>
            <person name="Knabe N."/>
            <person name="Kuees U."/>
            <person name="Lilly W.W."/>
            <person name="Lindquist E."/>
            <person name="Lucas S."/>
            <person name="Magnuson J.K."/>
            <person name="Piumi F."/>
            <person name="Raudaskoski M."/>
            <person name="Salamov A."/>
            <person name="Schmutz J."/>
            <person name="Schwarze F.W.M.R."/>
            <person name="vanKuyk P.A."/>
            <person name="Horton J.S."/>
            <person name="Grigoriev I.V."/>
            <person name="Woesten H.A.B."/>
        </authorList>
    </citation>
    <scope>NUCLEOTIDE SEQUENCE [LARGE SCALE GENOMIC DNA]</scope>
    <source>
        <strain evidence="2">H4-8 / FGSC 9210</strain>
    </source>
</reference>
<dbReference type="InParanoid" id="D8PTU6"/>
<protein>
    <submittedName>
        <fullName evidence="1">Expressed protein</fullName>
    </submittedName>
</protein>
<evidence type="ECO:0000313" key="2">
    <source>
        <dbReference type="Proteomes" id="UP000007431"/>
    </source>
</evidence>
<dbReference type="GeneID" id="9597006"/>
<proteinExistence type="predicted"/>
<gene>
    <name evidence="1" type="ORF">SCHCODRAFT_10302</name>
</gene>
<dbReference type="KEGG" id="scm:SCHCO_010302"/>
<keyword evidence="2" id="KW-1185">Reference proteome</keyword>
<dbReference type="AlphaFoldDB" id="D8PTU6"/>
<dbReference type="OrthoDB" id="10486278at2759"/>